<dbReference type="InterPro" id="IPR043376">
    <property type="entry name" value="NPG1-like"/>
</dbReference>
<reference evidence="3" key="2">
    <citation type="journal article" date="2023" name="Int. J. Mol. Sci.">
        <title>De Novo Assembly and Annotation of 11 Diverse Shrub Willow (Salix) Genomes Reveals Novel Gene Organization in Sex-Linked Regions.</title>
        <authorList>
            <person name="Hyden B."/>
            <person name="Feng K."/>
            <person name="Yates T.B."/>
            <person name="Jawdy S."/>
            <person name="Cereghino C."/>
            <person name="Smart L.B."/>
            <person name="Muchero W."/>
        </authorList>
    </citation>
    <scope>NUCLEOTIDE SEQUENCE</scope>
    <source>
        <tissue evidence="3">Shoot tip</tissue>
    </source>
</reference>
<feature type="compositionally biased region" description="Polar residues" evidence="2">
    <location>
        <begin position="26"/>
        <end position="37"/>
    </location>
</feature>
<dbReference type="Gene3D" id="1.25.40.10">
    <property type="entry name" value="Tetratricopeptide repeat domain"/>
    <property type="match status" value="2"/>
</dbReference>
<keyword evidence="1" id="KW-0802">TPR repeat</keyword>
<dbReference type="SUPFAM" id="SSF48452">
    <property type="entry name" value="TPR-like"/>
    <property type="match status" value="2"/>
</dbReference>
<feature type="region of interest" description="Disordered" evidence="2">
    <location>
        <begin position="1"/>
        <end position="48"/>
    </location>
</feature>
<dbReference type="Pfam" id="PF13181">
    <property type="entry name" value="TPR_8"/>
    <property type="match status" value="1"/>
</dbReference>
<comment type="caution">
    <text evidence="3">The sequence shown here is derived from an EMBL/GenBank/DDBJ whole genome shotgun (WGS) entry which is preliminary data.</text>
</comment>
<dbReference type="EMBL" id="JAPFFI010000006">
    <property type="protein sequence ID" value="KAJ6389876.1"/>
    <property type="molecule type" value="Genomic_DNA"/>
</dbReference>
<evidence type="ECO:0000313" key="4">
    <source>
        <dbReference type="Proteomes" id="UP001141253"/>
    </source>
</evidence>
<protein>
    <submittedName>
        <fullName evidence="3">Uncharacterized protein</fullName>
    </submittedName>
</protein>
<dbReference type="InterPro" id="IPR011990">
    <property type="entry name" value="TPR-like_helical_dom_sf"/>
</dbReference>
<dbReference type="Proteomes" id="UP001141253">
    <property type="component" value="Chromosome 2"/>
</dbReference>
<proteinExistence type="predicted"/>
<dbReference type="PANTHER" id="PTHR44102">
    <property type="entry name" value="PROTEIN NPG1"/>
    <property type="match status" value="1"/>
</dbReference>
<dbReference type="PROSITE" id="PS50005">
    <property type="entry name" value="TPR"/>
    <property type="match status" value="1"/>
</dbReference>
<sequence>MEGLSSGDQSRTVAGMALSSEPLATKDNSTGAYSSKNGALDQQPDTSNLEEAELSLRGRGSLNYEEARALLGRMEYQKGNVEAALHHLGRFREAAQSCKVIVDIVESSFSEGLPENFAADFKLQETLNKAVELLPELWKLADSPREAIMSYRRALLNQWNLDVETTARIQKGFAILLLYSGGEASPPNLRSQMDSSFVPKNNIEEAILLLMILLRKIILKRIERDPSILDHLSFALSVSGGLKALASQVEELLPGIIDRNERYHILSLCYYGAGEELIALDLLRKLLHVNEDPNCVPALLMASKICGKTPKLAEEGINYARRALQSLENNCNQLESVAYCLLGVSLSAHSQRKLDVALYYAKHLLKLESGSNIRGWLLLARILSAQRQYKDAETIINAALDQTGKWDQGELLRTKAKLQIAQGQLESGIASYIQLLAVLRIQSKSLGLGTKLYKILQDNGKPSRSSGIGTSRCHTTGVLYEGKGLYKEALKAFGSALDIDPTHVPSMVSTAVVLRRLRMQSSAARSFLMGALRLDRMNSSAWYNLGLLYKAEGAPSSSLEAAECFEAATFLEETAPAEPFR</sequence>
<evidence type="ECO:0000256" key="2">
    <source>
        <dbReference type="SAM" id="MobiDB-lite"/>
    </source>
</evidence>
<evidence type="ECO:0000313" key="3">
    <source>
        <dbReference type="EMBL" id="KAJ6389876.1"/>
    </source>
</evidence>
<dbReference type="InterPro" id="IPR019734">
    <property type="entry name" value="TPR_rpt"/>
</dbReference>
<evidence type="ECO:0000256" key="1">
    <source>
        <dbReference type="PROSITE-ProRule" id="PRU00339"/>
    </source>
</evidence>
<gene>
    <name evidence="3" type="ORF">OIU77_024165</name>
</gene>
<organism evidence="3 4">
    <name type="scientific">Salix suchowensis</name>
    <dbReference type="NCBI Taxonomy" id="1278906"/>
    <lineage>
        <taxon>Eukaryota</taxon>
        <taxon>Viridiplantae</taxon>
        <taxon>Streptophyta</taxon>
        <taxon>Embryophyta</taxon>
        <taxon>Tracheophyta</taxon>
        <taxon>Spermatophyta</taxon>
        <taxon>Magnoliopsida</taxon>
        <taxon>eudicotyledons</taxon>
        <taxon>Gunneridae</taxon>
        <taxon>Pentapetalae</taxon>
        <taxon>rosids</taxon>
        <taxon>fabids</taxon>
        <taxon>Malpighiales</taxon>
        <taxon>Salicaceae</taxon>
        <taxon>Saliceae</taxon>
        <taxon>Salix</taxon>
    </lineage>
</organism>
<feature type="repeat" description="TPR" evidence="1">
    <location>
        <begin position="470"/>
        <end position="503"/>
    </location>
</feature>
<feature type="compositionally biased region" description="Polar residues" evidence="2">
    <location>
        <begin position="1"/>
        <end position="12"/>
    </location>
</feature>
<name>A0ABQ9BRU1_9ROSI</name>
<accession>A0ABQ9BRU1</accession>
<dbReference type="SMART" id="SM00028">
    <property type="entry name" value="TPR"/>
    <property type="match status" value="4"/>
</dbReference>
<reference evidence="3" key="1">
    <citation type="submission" date="2022-10" db="EMBL/GenBank/DDBJ databases">
        <authorList>
            <person name="Hyden B.L."/>
            <person name="Feng K."/>
            <person name="Yates T."/>
            <person name="Jawdy S."/>
            <person name="Smart L.B."/>
            <person name="Muchero W."/>
        </authorList>
    </citation>
    <scope>NUCLEOTIDE SEQUENCE</scope>
    <source>
        <tissue evidence="3">Shoot tip</tissue>
    </source>
</reference>
<keyword evidence="4" id="KW-1185">Reference proteome</keyword>
<dbReference type="PANTHER" id="PTHR44102:SF12">
    <property type="entry name" value="PROTEIN NPGR2"/>
    <property type="match status" value="1"/>
</dbReference>